<dbReference type="RefSeq" id="XP_047762241.1">
    <property type="nucleotide sequence ID" value="XM_047905747.1"/>
</dbReference>
<protein>
    <recommendedName>
        <fullName evidence="3">F-box domain-containing protein</fullName>
    </recommendedName>
</protein>
<dbReference type="EMBL" id="CP090167">
    <property type="protein sequence ID" value="UJO17875.1"/>
    <property type="molecule type" value="Genomic_DNA"/>
</dbReference>
<name>A0A9Q8LI92_PASFU</name>
<evidence type="ECO:0000313" key="2">
    <source>
        <dbReference type="Proteomes" id="UP000756132"/>
    </source>
</evidence>
<organism evidence="1 2">
    <name type="scientific">Passalora fulva</name>
    <name type="common">Tomato leaf mold</name>
    <name type="synonym">Cladosporium fulvum</name>
    <dbReference type="NCBI Taxonomy" id="5499"/>
    <lineage>
        <taxon>Eukaryota</taxon>
        <taxon>Fungi</taxon>
        <taxon>Dikarya</taxon>
        <taxon>Ascomycota</taxon>
        <taxon>Pezizomycotina</taxon>
        <taxon>Dothideomycetes</taxon>
        <taxon>Dothideomycetidae</taxon>
        <taxon>Mycosphaerellales</taxon>
        <taxon>Mycosphaerellaceae</taxon>
        <taxon>Fulvia</taxon>
    </lineage>
</organism>
<gene>
    <name evidence="1" type="ORF">CLAFUR5_06599</name>
</gene>
<dbReference type="KEGG" id="ffu:CLAFUR5_06599"/>
<reference evidence="1" key="2">
    <citation type="journal article" date="2022" name="Microb. Genom.">
        <title>A chromosome-scale genome assembly of the tomato pathogen Cladosporium fulvum reveals a compartmentalized genome architecture and the presence of a dispensable chromosome.</title>
        <authorList>
            <person name="Zaccaron A.Z."/>
            <person name="Chen L.H."/>
            <person name="Samaras A."/>
            <person name="Stergiopoulos I."/>
        </authorList>
    </citation>
    <scope>NUCLEOTIDE SEQUENCE</scope>
    <source>
        <strain evidence="1">Race5_Kim</strain>
    </source>
</reference>
<sequence>MCNDCSMTTSTTTSSSPPASIKTNMAAIQTAPVVNIESLDINALHALPAEVLLDIIPHIPFSAHGLRCLCLTCARLNTLIRSHENSLVNDIKHIQIPQSSLQLFPSLKTDTFEGLSKLHQRLSTLDDLHQQWLQITSNGPELDWLKGRWETIHKTGLLLLYRLQDSGSYCNKVAMLNGLPATSLACLLFKLISSIKILRIYGPNPINGNYASGDIMARSDIELAFEEMLLLHGPTFFLAMLRAKSDRAKTCQTPSQWAIDALESEVAGMVERQMPSPEGIPKPPTLTSCMRRAFAAKLGCHVGQNVGKMWEVLSGTAFDEVDEGKMGLIVRGEEIEKGLRRVFW</sequence>
<evidence type="ECO:0008006" key="3">
    <source>
        <dbReference type="Google" id="ProtNLM"/>
    </source>
</evidence>
<proteinExistence type="predicted"/>
<dbReference type="GeneID" id="71986477"/>
<keyword evidence="2" id="KW-1185">Reference proteome</keyword>
<dbReference type="Proteomes" id="UP000756132">
    <property type="component" value="Chromosome 5"/>
</dbReference>
<dbReference type="OrthoDB" id="5372859at2759"/>
<reference evidence="1" key="1">
    <citation type="submission" date="2021-12" db="EMBL/GenBank/DDBJ databases">
        <authorList>
            <person name="Zaccaron A."/>
            <person name="Stergiopoulos I."/>
        </authorList>
    </citation>
    <scope>NUCLEOTIDE SEQUENCE</scope>
    <source>
        <strain evidence="1">Race5_Kim</strain>
    </source>
</reference>
<dbReference type="AlphaFoldDB" id="A0A9Q8LI92"/>
<evidence type="ECO:0000313" key="1">
    <source>
        <dbReference type="EMBL" id="UJO17875.1"/>
    </source>
</evidence>
<accession>A0A9Q8LI92</accession>